<dbReference type="EMBL" id="JBIAWJ010000009">
    <property type="protein sequence ID" value="MFF4523438.1"/>
    <property type="molecule type" value="Genomic_DNA"/>
</dbReference>
<name>A0ABW6UL37_9ACTN</name>
<evidence type="ECO:0000313" key="2">
    <source>
        <dbReference type="Proteomes" id="UP001602058"/>
    </source>
</evidence>
<sequence>MIFKVRPDTARLGQDAYEAYATAVENRSVSGEELPPWVELTRPVQNAWSLAAEAVRHRVELNA</sequence>
<keyword evidence="2" id="KW-1185">Reference proteome</keyword>
<dbReference type="Proteomes" id="UP001602058">
    <property type="component" value="Unassembled WGS sequence"/>
</dbReference>
<comment type="caution">
    <text evidence="1">The sequence shown here is derived from an EMBL/GenBank/DDBJ whole genome shotgun (WGS) entry which is preliminary data.</text>
</comment>
<gene>
    <name evidence="1" type="ORF">ACFY1D_18750</name>
</gene>
<evidence type="ECO:0000313" key="1">
    <source>
        <dbReference type="EMBL" id="MFF4523438.1"/>
    </source>
</evidence>
<protein>
    <submittedName>
        <fullName evidence="1">Uncharacterized protein</fullName>
    </submittedName>
</protein>
<organism evidence="1 2">
    <name type="scientific">Streptomyces bluensis</name>
    <dbReference type="NCBI Taxonomy" id="33897"/>
    <lineage>
        <taxon>Bacteria</taxon>
        <taxon>Bacillati</taxon>
        <taxon>Actinomycetota</taxon>
        <taxon>Actinomycetes</taxon>
        <taxon>Kitasatosporales</taxon>
        <taxon>Streptomycetaceae</taxon>
        <taxon>Streptomyces</taxon>
    </lineage>
</organism>
<proteinExistence type="predicted"/>
<accession>A0ABW6UL37</accession>
<dbReference type="RefSeq" id="WP_365127216.1">
    <property type="nucleotide sequence ID" value="NZ_JBIAWJ010000009.1"/>
</dbReference>
<reference evidence="1 2" key="1">
    <citation type="submission" date="2024-10" db="EMBL/GenBank/DDBJ databases">
        <title>The Natural Products Discovery Center: Release of the First 8490 Sequenced Strains for Exploring Actinobacteria Biosynthetic Diversity.</title>
        <authorList>
            <person name="Kalkreuter E."/>
            <person name="Kautsar S.A."/>
            <person name="Yang D."/>
            <person name="Bader C.D."/>
            <person name="Teijaro C.N."/>
            <person name="Fluegel L."/>
            <person name="Davis C.M."/>
            <person name="Simpson J.R."/>
            <person name="Lauterbach L."/>
            <person name="Steele A.D."/>
            <person name="Gui C."/>
            <person name="Meng S."/>
            <person name="Li G."/>
            <person name="Viehrig K."/>
            <person name="Ye F."/>
            <person name="Su P."/>
            <person name="Kiefer A.F."/>
            <person name="Nichols A."/>
            <person name="Cepeda A.J."/>
            <person name="Yan W."/>
            <person name="Fan B."/>
            <person name="Jiang Y."/>
            <person name="Adhikari A."/>
            <person name="Zheng C.-J."/>
            <person name="Schuster L."/>
            <person name="Cowan T.M."/>
            <person name="Smanski M.J."/>
            <person name="Chevrette M.G."/>
            <person name="De Carvalho L.P.S."/>
            <person name="Shen B."/>
        </authorList>
    </citation>
    <scope>NUCLEOTIDE SEQUENCE [LARGE SCALE GENOMIC DNA]</scope>
    <source>
        <strain evidence="1 2">NPDC001390</strain>
    </source>
</reference>